<organism evidence="1">
    <name type="scientific">uncultured Pleomorphomonas sp</name>
    <dbReference type="NCBI Taxonomy" id="442121"/>
    <lineage>
        <taxon>Bacteria</taxon>
        <taxon>Pseudomonadati</taxon>
        <taxon>Pseudomonadota</taxon>
        <taxon>Alphaproteobacteria</taxon>
        <taxon>Hyphomicrobiales</taxon>
        <taxon>Pleomorphomonadaceae</taxon>
        <taxon>Pleomorphomonas</taxon>
        <taxon>environmental samples</taxon>
    </lineage>
</organism>
<gene>
    <name evidence="1" type="ORF">KL86PLE_20121</name>
</gene>
<accession>A0A212LD04</accession>
<protein>
    <submittedName>
        <fullName evidence="1">Uncharacterized protein</fullName>
    </submittedName>
</protein>
<proteinExistence type="predicted"/>
<sequence>MAAILSTPIPAVLAMEWTDMCAWYDTAREIDRETWGLWRRDE</sequence>
<evidence type="ECO:0000313" key="1">
    <source>
        <dbReference type="EMBL" id="SCM75453.1"/>
    </source>
</evidence>
<name>A0A212LD04_9HYPH</name>
<reference evidence="1" key="1">
    <citation type="submission" date="2016-08" db="EMBL/GenBank/DDBJ databases">
        <authorList>
            <person name="Seilhamer J.J."/>
        </authorList>
    </citation>
    <scope>NUCLEOTIDE SEQUENCE</scope>
    <source>
        <strain evidence="1">86</strain>
    </source>
</reference>
<dbReference type="AlphaFoldDB" id="A0A212LD04"/>
<dbReference type="EMBL" id="FMJD01000006">
    <property type="protein sequence ID" value="SCM75453.1"/>
    <property type="molecule type" value="Genomic_DNA"/>
</dbReference>